<sequence>MASTVWSYFDQLTRDDDFGSCEDACSKQGELVVVGTGIASLRQMTVEALDYIQRADMVFYVVLDAMTEAFIQTHAKKHHDLYQYYDKNKPRSASYIQMAELMVQSVRDGNLTVAVYYGHPGVFVFPTHRAIHIAREEGFKAKMLPGVSAEDCLYADLGIDPGSTGCSMFEATYLLNEPDRLDPRNHVIIWQPGCVGKSAMVFDNSEIHELADYLEKTYGAEYPVIAYLAAVRPFNDPQIDKLMVKDLRDLEKLRAIPFNAATTLYIPPKTLPAVPQDIANPIEVQLARNSAFRLSHPEMNLVDMYTKQDKQWCDDLKHFVPPNDYKPMTATPAMRRLAIKLALLHHRLHGALPTELIASKALSKSELSSSEAESLRLMIKNLDLFLREGVERPPAVNGVSVIVFALLIIRSEDQRVGFDGKMEWKRSVVVN</sequence>
<reference evidence="2 3" key="1">
    <citation type="submission" date="2015-07" db="EMBL/GenBank/DDBJ databases">
        <title>Comparative genomics of the Sigatoka disease complex on banana suggests a link between parallel evolutionary changes in Pseudocercospora fijiensis and Pseudocercospora eumusae and increased virulence on the banana host.</title>
        <authorList>
            <person name="Chang T.-C."/>
            <person name="Salvucci A."/>
            <person name="Crous P.W."/>
            <person name="Stergiopoulos I."/>
        </authorList>
    </citation>
    <scope>NUCLEOTIDE SEQUENCE [LARGE SCALE GENOMIC DNA]</scope>
    <source>
        <strain evidence="2 3">CBS 116634</strain>
    </source>
</reference>
<dbReference type="InterPro" id="IPR014777">
    <property type="entry name" value="4pyrrole_Mease_sub1"/>
</dbReference>
<dbReference type="InterPro" id="IPR000878">
    <property type="entry name" value="4pyrrol_Mease"/>
</dbReference>
<feature type="domain" description="Tetrapyrrole methylase" evidence="1">
    <location>
        <begin position="31"/>
        <end position="227"/>
    </location>
</feature>
<dbReference type="InterPro" id="IPR050161">
    <property type="entry name" value="Siro_Cobalamin_biosynth"/>
</dbReference>
<keyword evidence="3" id="KW-1185">Reference proteome</keyword>
<organism evidence="2 3">
    <name type="scientific">Pseudocercospora musae</name>
    <dbReference type="NCBI Taxonomy" id="113226"/>
    <lineage>
        <taxon>Eukaryota</taxon>
        <taxon>Fungi</taxon>
        <taxon>Dikarya</taxon>
        <taxon>Ascomycota</taxon>
        <taxon>Pezizomycotina</taxon>
        <taxon>Dothideomycetes</taxon>
        <taxon>Dothideomycetidae</taxon>
        <taxon>Mycosphaerellales</taxon>
        <taxon>Mycosphaerellaceae</taxon>
        <taxon>Pseudocercospora</taxon>
    </lineage>
</organism>
<dbReference type="Pfam" id="PF00590">
    <property type="entry name" value="TP_methylase"/>
    <property type="match status" value="1"/>
</dbReference>
<dbReference type="AlphaFoldDB" id="A0A139GTA0"/>
<dbReference type="STRING" id="113226.A0A139GTA0"/>
<evidence type="ECO:0000313" key="2">
    <source>
        <dbReference type="EMBL" id="KXS93410.1"/>
    </source>
</evidence>
<dbReference type="EMBL" id="LFZO01001361">
    <property type="protein sequence ID" value="KXS93410.1"/>
    <property type="molecule type" value="Genomic_DNA"/>
</dbReference>
<comment type="caution">
    <text evidence="2">The sequence shown here is derived from an EMBL/GenBank/DDBJ whole genome shotgun (WGS) entry which is preliminary data.</text>
</comment>
<dbReference type="PANTHER" id="PTHR45790:SF4">
    <property type="entry name" value="COBALT-PRECORRIN-4 C(11)-METHYLTRANSFERASE"/>
    <property type="match status" value="1"/>
</dbReference>
<proteinExistence type="predicted"/>
<dbReference type="SUPFAM" id="SSF53790">
    <property type="entry name" value="Tetrapyrrole methylase"/>
    <property type="match status" value="1"/>
</dbReference>
<name>A0A139GTA0_9PEZI</name>
<accession>A0A139GTA0</accession>
<protein>
    <recommendedName>
        <fullName evidence="1">Tetrapyrrole methylase domain-containing protein</fullName>
    </recommendedName>
</protein>
<dbReference type="OrthoDB" id="3641227at2759"/>
<evidence type="ECO:0000259" key="1">
    <source>
        <dbReference type="Pfam" id="PF00590"/>
    </source>
</evidence>
<dbReference type="Proteomes" id="UP000073492">
    <property type="component" value="Unassembled WGS sequence"/>
</dbReference>
<dbReference type="PANTHER" id="PTHR45790">
    <property type="entry name" value="SIROHEME SYNTHASE-RELATED"/>
    <property type="match status" value="1"/>
</dbReference>
<dbReference type="Gene3D" id="3.40.1010.10">
    <property type="entry name" value="Cobalt-precorrin-4 Transmethylase, Domain 1"/>
    <property type="match status" value="1"/>
</dbReference>
<dbReference type="GO" id="GO:0008168">
    <property type="term" value="F:methyltransferase activity"/>
    <property type="evidence" value="ECO:0007669"/>
    <property type="project" value="InterPro"/>
</dbReference>
<gene>
    <name evidence="2" type="ORF">AC579_8930</name>
</gene>
<dbReference type="CDD" id="cd19916">
    <property type="entry name" value="OphMA_like"/>
    <property type="match status" value="1"/>
</dbReference>
<evidence type="ECO:0000313" key="3">
    <source>
        <dbReference type="Proteomes" id="UP000073492"/>
    </source>
</evidence>
<dbReference type="InterPro" id="IPR035996">
    <property type="entry name" value="4pyrrol_Methylase_sf"/>
</dbReference>